<reference evidence="2 3" key="1">
    <citation type="submission" date="2024-05" db="EMBL/GenBank/DDBJ databases">
        <title>Haplotype-resolved chromosome-level genome assembly of Huyou (Citrus changshanensis).</title>
        <authorList>
            <person name="Miao C."/>
            <person name="Chen W."/>
            <person name="Wu Y."/>
            <person name="Wang L."/>
            <person name="Zhao S."/>
            <person name="Grierson D."/>
            <person name="Xu C."/>
            <person name="Chen K."/>
        </authorList>
    </citation>
    <scope>NUCLEOTIDE SEQUENCE [LARGE SCALE GENOMIC DNA]</scope>
    <source>
        <strain evidence="2">01-14</strain>
        <tissue evidence="2">Leaf</tissue>
    </source>
</reference>
<dbReference type="InterPro" id="IPR004332">
    <property type="entry name" value="Transposase_MuDR"/>
</dbReference>
<dbReference type="EMBL" id="JBCGBO010000025">
    <property type="protein sequence ID" value="KAK9175178.1"/>
    <property type="molecule type" value="Genomic_DNA"/>
</dbReference>
<keyword evidence="3" id="KW-1185">Reference proteome</keyword>
<evidence type="ECO:0000313" key="3">
    <source>
        <dbReference type="Proteomes" id="UP001428341"/>
    </source>
</evidence>
<accession>A0AAP0LH32</accession>
<comment type="caution">
    <text evidence="2">The sequence shown here is derived from an EMBL/GenBank/DDBJ whole genome shotgun (WGS) entry which is preliminary data.</text>
</comment>
<gene>
    <name evidence="2" type="ORF">WN944_027184</name>
</gene>
<dbReference type="PANTHER" id="PTHR31973:SF187">
    <property type="entry name" value="MUTATOR TRANSPOSASE MUDRA PROTEIN"/>
    <property type="match status" value="1"/>
</dbReference>
<evidence type="ECO:0000259" key="1">
    <source>
        <dbReference type="Pfam" id="PF03108"/>
    </source>
</evidence>
<name>A0AAP0LH32_9ROSI</name>
<protein>
    <recommendedName>
        <fullName evidence="1">Transposase MuDR plant domain-containing protein</fullName>
    </recommendedName>
</protein>
<evidence type="ECO:0000313" key="2">
    <source>
        <dbReference type="EMBL" id="KAK9175178.1"/>
    </source>
</evidence>
<sequence length="496" mass="56693">MVSSPLTQNLESQHVYTSNLFNDSSEQAGRLNFKSAAAAEYDSKNGVFSLLDIDEDPAYPLSAPNVINPAANTVSEPQLAFVLADDSDGDCMLSDYESDNDDLGIVSDDEVDGVLAKMEAIVKENMYIPGWDPMIFKVGMYFRSFRVLAWAIRQYAIENKFKVYRHKFERARITVGCAYYNCPWFLHATRTRFGGVYMLKRLHNVHTCSRELDNLECTAEFITAKYGQTFIDHPDTKVDFIQNELRRIYGCKVNKFKVYKAKKIALRKAGADHESSYRLIRSYSQMILNKMPKALALVSVIRFPGEQSRTHFDRVILSFPALRDGFKAGCRPFIGIDGYHLKGPYKGVLLSAVAIDDNTGIFPIAVCVCNVENTTLEFPNAHVRFCSRHILANLKAKHPHTNFKPYFWAAARACNRRDFDEAMTDLMKEDEESFNAWLGVQRKVPLLSMLEWIRKKLMKRMVNRRKKAEAWESDIPKKIYDKMMKNLQIGSPNLVA</sequence>
<dbReference type="Pfam" id="PF03108">
    <property type="entry name" value="DBD_Tnp_Mut"/>
    <property type="match status" value="1"/>
</dbReference>
<organism evidence="2 3">
    <name type="scientific">Citrus x changshan-huyou</name>
    <dbReference type="NCBI Taxonomy" id="2935761"/>
    <lineage>
        <taxon>Eukaryota</taxon>
        <taxon>Viridiplantae</taxon>
        <taxon>Streptophyta</taxon>
        <taxon>Embryophyta</taxon>
        <taxon>Tracheophyta</taxon>
        <taxon>Spermatophyta</taxon>
        <taxon>Magnoliopsida</taxon>
        <taxon>eudicotyledons</taxon>
        <taxon>Gunneridae</taxon>
        <taxon>Pentapetalae</taxon>
        <taxon>rosids</taxon>
        <taxon>malvids</taxon>
        <taxon>Sapindales</taxon>
        <taxon>Rutaceae</taxon>
        <taxon>Aurantioideae</taxon>
        <taxon>Citrus</taxon>
    </lineage>
</organism>
<dbReference type="PANTHER" id="PTHR31973">
    <property type="entry name" value="POLYPROTEIN, PUTATIVE-RELATED"/>
    <property type="match status" value="1"/>
</dbReference>
<dbReference type="Proteomes" id="UP001428341">
    <property type="component" value="Unassembled WGS sequence"/>
</dbReference>
<proteinExistence type="predicted"/>
<dbReference type="AlphaFoldDB" id="A0AAP0LH32"/>
<feature type="domain" description="Transposase MuDR plant" evidence="1">
    <location>
        <begin position="136"/>
        <end position="192"/>
    </location>
</feature>